<evidence type="ECO:0000256" key="5">
    <source>
        <dbReference type="ARBA" id="ARBA00023136"/>
    </source>
</evidence>
<name>A0A7I4YYX1_HAECO</name>
<dbReference type="InterPro" id="IPR007248">
    <property type="entry name" value="Mpv17_PMP22"/>
</dbReference>
<evidence type="ECO:0000256" key="1">
    <source>
        <dbReference type="ARBA" id="ARBA00004141"/>
    </source>
</evidence>
<dbReference type="OrthoDB" id="10267969at2759"/>
<dbReference type="PANTHER" id="PTHR11266">
    <property type="entry name" value="PEROXISOMAL MEMBRANE PROTEIN 2, PXMP2 MPV17"/>
    <property type="match status" value="1"/>
</dbReference>
<evidence type="ECO:0000256" key="2">
    <source>
        <dbReference type="ARBA" id="ARBA00006824"/>
    </source>
</evidence>
<feature type="transmembrane region" description="Helical" evidence="6">
    <location>
        <begin position="59"/>
        <end position="77"/>
    </location>
</feature>
<dbReference type="Pfam" id="PF04117">
    <property type="entry name" value="Mpv17_PMP22"/>
    <property type="match status" value="1"/>
</dbReference>
<organism evidence="7 8">
    <name type="scientific">Haemonchus contortus</name>
    <name type="common">Barber pole worm</name>
    <dbReference type="NCBI Taxonomy" id="6289"/>
    <lineage>
        <taxon>Eukaryota</taxon>
        <taxon>Metazoa</taxon>
        <taxon>Ecdysozoa</taxon>
        <taxon>Nematoda</taxon>
        <taxon>Chromadorea</taxon>
        <taxon>Rhabditida</taxon>
        <taxon>Rhabditina</taxon>
        <taxon>Rhabditomorpha</taxon>
        <taxon>Strongyloidea</taxon>
        <taxon>Trichostrongylidae</taxon>
        <taxon>Haemonchus</taxon>
    </lineage>
</organism>
<dbReference type="GO" id="GO:0005739">
    <property type="term" value="C:mitochondrion"/>
    <property type="evidence" value="ECO:0007669"/>
    <property type="project" value="TreeGrafter"/>
</dbReference>
<proteinExistence type="inferred from homology"/>
<keyword evidence="3 6" id="KW-0812">Transmembrane</keyword>
<dbReference type="AlphaFoldDB" id="A0A7I4YYX1"/>
<accession>A0A7I4YYX1</accession>
<keyword evidence="4 6" id="KW-1133">Transmembrane helix</keyword>
<evidence type="ECO:0000313" key="8">
    <source>
        <dbReference type="WBParaSite" id="HCON_00159500-00001"/>
    </source>
</evidence>
<feature type="transmembrane region" description="Helical" evidence="6">
    <location>
        <begin position="20"/>
        <end position="38"/>
    </location>
</feature>
<dbReference type="Proteomes" id="UP000025227">
    <property type="component" value="Unplaced"/>
</dbReference>
<evidence type="ECO:0000313" key="7">
    <source>
        <dbReference type="Proteomes" id="UP000025227"/>
    </source>
</evidence>
<dbReference type="GO" id="GO:0061668">
    <property type="term" value="P:mitochondrial ribosome assembly"/>
    <property type="evidence" value="ECO:0007669"/>
    <property type="project" value="TreeGrafter"/>
</dbReference>
<reference evidence="8" key="1">
    <citation type="submission" date="2020-12" db="UniProtKB">
        <authorList>
            <consortium name="WormBaseParasite"/>
        </authorList>
    </citation>
    <scope>IDENTIFICATION</scope>
    <source>
        <strain evidence="8">MHco3</strain>
    </source>
</reference>
<comment type="subcellular location">
    <subcellularLocation>
        <location evidence="1">Membrane</location>
        <topology evidence="1">Multi-pass membrane protein</topology>
    </subcellularLocation>
</comment>
<dbReference type="PANTHER" id="PTHR11266:SF8">
    <property type="entry name" value="MPV17-LIKE PROTEIN 2"/>
    <property type="match status" value="1"/>
</dbReference>
<feature type="transmembrane region" description="Helical" evidence="6">
    <location>
        <begin position="158"/>
        <end position="175"/>
    </location>
</feature>
<evidence type="ECO:0000256" key="3">
    <source>
        <dbReference type="ARBA" id="ARBA00022692"/>
    </source>
</evidence>
<keyword evidence="7" id="KW-1185">Reference proteome</keyword>
<evidence type="ECO:0000256" key="4">
    <source>
        <dbReference type="ARBA" id="ARBA00022989"/>
    </source>
</evidence>
<keyword evidence="5 6" id="KW-0472">Membrane</keyword>
<comment type="similarity">
    <text evidence="2 6">Belongs to the peroxisomal membrane protein PXMP2/4 family.</text>
</comment>
<evidence type="ECO:0000256" key="6">
    <source>
        <dbReference type="RuleBase" id="RU363053"/>
    </source>
</evidence>
<protein>
    <submittedName>
        <fullName evidence="8">Mpv17-like protein 2</fullName>
    </submittedName>
</protein>
<sequence length="187" mass="21504">MPVRRLLEKFASCNVMKNHLFFLNTTTCVVQLSLGDFLQQLIHGDIAEKGWDHMRSARMGGTGFVIGPMMTAWYIYLDGKYVGRRLPIVIRKTLVDACTNPVFSSTIITVSGMLEGKHFFEAFREYTSKMFHILKVDLSVWPPSQFVSFLLLPPRLRVVYINAVYLIYSCVISFIKHNPKSEVEKYL</sequence>
<dbReference type="GO" id="GO:0016020">
    <property type="term" value="C:membrane"/>
    <property type="evidence" value="ECO:0007669"/>
    <property type="project" value="UniProtKB-SubCell"/>
</dbReference>
<dbReference type="OMA" id="FFSCTFI"/>
<dbReference type="WBParaSite" id="HCON_00159500-00001">
    <property type="protein sequence ID" value="HCON_00159500-00001"/>
    <property type="gene ID" value="HCON_00159500"/>
</dbReference>